<name>A0A158JH01_9BURK</name>
<feature type="domain" description="DUF2241" evidence="1">
    <location>
        <begin position="5"/>
        <end position="69"/>
    </location>
</feature>
<keyword evidence="3" id="KW-0808">Transferase</keyword>
<evidence type="ECO:0000259" key="1">
    <source>
        <dbReference type="Pfam" id="PF10000"/>
    </source>
</evidence>
<accession>A0A158JH01</accession>
<feature type="domain" description="CASTOR ACT" evidence="2">
    <location>
        <begin position="71"/>
        <end position="127"/>
    </location>
</feature>
<organism evidence="3 4">
    <name type="scientific">Caballeronia udeis</name>
    <dbReference type="NCBI Taxonomy" id="1232866"/>
    <lineage>
        <taxon>Bacteria</taxon>
        <taxon>Pseudomonadati</taxon>
        <taxon>Pseudomonadota</taxon>
        <taxon>Betaproteobacteria</taxon>
        <taxon>Burkholderiales</taxon>
        <taxon>Burkholderiaceae</taxon>
        <taxon>Caballeronia</taxon>
    </lineage>
</organism>
<dbReference type="EMBL" id="FCOK02000090">
    <property type="protein sequence ID" value="SAL68147.1"/>
    <property type="molecule type" value="Genomic_DNA"/>
</dbReference>
<dbReference type="RefSeq" id="WP_062092069.1">
    <property type="nucleotide sequence ID" value="NZ_FCOK02000090.1"/>
</dbReference>
<dbReference type="Pfam" id="PF13840">
    <property type="entry name" value="ACT_7"/>
    <property type="match status" value="1"/>
</dbReference>
<dbReference type="InterPro" id="IPR027795">
    <property type="entry name" value="CASTOR_ACT_dom"/>
</dbReference>
<dbReference type="PANTHER" id="PTHR39199:SF1">
    <property type="entry name" value="BLR5128 PROTEIN"/>
    <property type="match status" value="1"/>
</dbReference>
<evidence type="ECO:0000313" key="4">
    <source>
        <dbReference type="Proteomes" id="UP000054683"/>
    </source>
</evidence>
<proteinExistence type="predicted"/>
<dbReference type="Pfam" id="PF10000">
    <property type="entry name" value="ACT_3"/>
    <property type="match status" value="1"/>
</dbReference>
<dbReference type="SUPFAM" id="SSF55021">
    <property type="entry name" value="ACT-like"/>
    <property type="match status" value="2"/>
</dbReference>
<dbReference type="AlphaFoldDB" id="A0A158JH01"/>
<dbReference type="Proteomes" id="UP000054683">
    <property type="component" value="Unassembled WGS sequence"/>
</dbReference>
<dbReference type="PANTHER" id="PTHR39199">
    <property type="entry name" value="BLR5128 PROTEIN"/>
    <property type="match status" value="1"/>
</dbReference>
<reference evidence="3 4" key="1">
    <citation type="submission" date="2016-01" db="EMBL/GenBank/DDBJ databases">
        <authorList>
            <person name="Oliw E.H."/>
        </authorList>
    </citation>
    <scope>NUCLEOTIDE SEQUENCE [LARGE SCALE GENOMIC DNA]</scope>
    <source>
        <strain evidence="3">LMG 27134</strain>
    </source>
</reference>
<dbReference type="InterPro" id="IPR018717">
    <property type="entry name" value="DUF2241"/>
</dbReference>
<evidence type="ECO:0000259" key="2">
    <source>
        <dbReference type="Pfam" id="PF13840"/>
    </source>
</evidence>
<dbReference type="InterPro" id="IPR045865">
    <property type="entry name" value="ACT-like_dom_sf"/>
</dbReference>
<dbReference type="OrthoDB" id="517867at2"/>
<dbReference type="GO" id="GO:0016740">
    <property type="term" value="F:transferase activity"/>
    <property type="evidence" value="ECO:0007669"/>
    <property type="project" value="UniProtKB-KW"/>
</dbReference>
<evidence type="ECO:0000313" key="3">
    <source>
        <dbReference type="EMBL" id="SAL68147.1"/>
    </source>
</evidence>
<protein>
    <submittedName>
        <fullName evidence="3">Acetyltransferase</fullName>
    </submittedName>
</protein>
<gene>
    <name evidence="3" type="ORF">AWB69_07955</name>
</gene>
<sequence>MTNPITDLNTLLASMSPELQPGAYVYATVPFTHDLGNIIPLATFREREGLTIIVEEGEASGAGIQPLFRAAWITLTVHSDLQAVGLTAAFATALGRANISCNVVAAAYHDHIFVPIESAGAAMVALQQLQREGL</sequence>
<dbReference type="Gene3D" id="3.30.2130.10">
    <property type="entry name" value="VC0802-like"/>
    <property type="match status" value="1"/>
</dbReference>